<keyword evidence="1" id="KW-0677">Repeat</keyword>
<name>A0A835Y9H0_9CHLO</name>
<feature type="region of interest" description="Disordered" evidence="4">
    <location>
        <begin position="308"/>
        <end position="333"/>
    </location>
</feature>
<keyword evidence="5" id="KW-0812">Transmembrane</keyword>
<accession>A0A835Y9H0</accession>
<keyword evidence="5" id="KW-1133">Transmembrane helix</keyword>
<dbReference type="Pfam" id="PF12796">
    <property type="entry name" value="Ank_2"/>
    <property type="match status" value="1"/>
</dbReference>
<dbReference type="PROSITE" id="PS50088">
    <property type="entry name" value="ANK_REPEAT"/>
    <property type="match status" value="1"/>
</dbReference>
<evidence type="ECO:0000256" key="5">
    <source>
        <dbReference type="SAM" id="Phobius"/>
    </source>
</evidence>
<feature type="compositionally biased region" description="Low complexity" evidence="4">
    <location>
        <begin position="308"/>
        <end position="329"/>
    </location>
</feature>
<feature type="repeat" description="ANK" evidence="3">
    <location>
        <begin position="47"/>
        <end position="79"/>
    </location>
</feature>
<dbReference type="InterPro" id="IPR051165">
    <property type="entry name" value="Multifunctional_ANK_Repeat"/>
</dbReference>
<keyword evidence="2 3" id="KW-0040">ANK repeat</keyword>
<reference evidence="6" key="1">
    <citation type="journal article" date="2020" name="bioRxiv">
        <title>Comparative genomics of Chlamydomonas.</title>
        <authorList>
            <person name="Craig R.J."/>
            <person name="Hasan A.R."/>
            <person name="Ness R.W."/>
            <person name="Keightley P.D."/>
        </authorList>
    </citation>
    <scope>NUCLEOTIDE SEQUENCE</scope>
    <source>
        <strain evidence="6">CCAP 11/70</strain>
    </source>
</reference>
<keyword evidence="7" id="KW-1185">Reference proteome</keyword>
<feature type="compositionally biased region" description="Low complexity" evidence="4">
    <location>
        <begin position="371"/>
        <end position="381"/>
    </location>
</feature>
<sequence length="818" mass="82911">MGAEVSLALADIHRGPHAVAAKLQARAADPNKRLQFSEDCGPLPRGSKVTPLGYAILSGDIPLLEVLLSHGADPNKRVGLPHRFDFTPLQLAAALGQADTVRLLLATGCVDANAKLQLKTGTTNPPHVPPNLGSGVDTRLIPVHLHRTRPGDTALHIAIDCGGRFSNGLVASALASHPGTDLNAPNARSRTPLYKACKRRCEEVVALLASHPRCDVGAGGPIFAAIAVEDPVLVQLLVNAGASATAPGTVSDQRHTPLRATMSRASVFFTTRAEIVRILRDAGAVVEPDMILQAQNSNWTRVLAALQAPSPSRSRGPAAATARAGAGPAEITPPGPVAAAEAAAAAAAAASAAAARDAQSWSAALRRRFRSSGSRSESANPAAPPAAPAPALPAPAPAAAAPAQPSAPLPGAAVAAARGMVAAGAPRRGGVSGLLQQHPLAFLLFFPLLLPLLLLESLAYAMAYGMPVIAFLIVCAIASAGALVLVLNLLTVPWFWSSPAASASASAASGGSSAAAAVRAAALAAEQAAAAAAKAASAAVSAAAPGAFSSAAAAAGAGTSSLSCPELALAAAAAAAPAAAPVAASTPLVLRFVLGVLGLVWSVVLVLCAFLLAHVVAGLACWAVEEFIVRMTPPGSCPVLTDVLNDRKARRQGTAQPRGWYGSGRFVPPMLLASLVLRIGYGMAFVPLNRLLILAVCVYCVVEAVAEWCERTEERQAMERTQREWLAECAADESAAAAAEGSGGAAAAGGGGDGQQTGLLGACCCCMSHKATQGFVHRDVVHVCLCVGCELELRKRGQLNTCLVCQRSASAVVKIVAT</sequence>
<feature type="transmembrane region" description="Helical" evidence="5">
    <location>
        <begin position="599"/>
        <end position="624"/>
    </location>
</feature>
<dbReference type="InterPro" id="IPR036770">
    <property type="entry name" value="Ankyrin_rpt-contain_sf"/>
</dbReference>
<dbReference type="InterPro" id="IPR013083">
    <property type="entry name" value="Znf_RING/FYVE/PHD"/>
</dbReference>
<dbReference type="PANTHER" id="PTHR24123">
    <property type="entry name" value="ANKYRIN REPEAT-CONTAINING"/>
    <property type="match status" value="1"/>
</dbReference>
<dbReference type="Proteomes" id="UP000612055">
    <property type="component" value="Unassembled WGS sequence"/>
</dbReference>
<evidence type="ECO:0000256" key="4">
    <source>
        <dbReference type="SAM" id="MobiDB-lite"/>
    </source>
</evidence>
<gene>
    <name evidence="6" type="ORF">HYH03_004607</name>
</gene>
<dbReference type="AlphaFoldDB" id="A0A835Y9H0"/>
<proteinExistence type="predicted"/>
<feature type="transmembrane region" description="Helical" evidence="5">
    <location>
        <begin position="440"/>
        <end position="461"/>
    </location>
</feature>
<keyword evidence="5" id="KW-0472">Membrane</keyword>
<evidence type="ECO:0000256" key="3">
    <source>
        <dbReference type="PROSITE-ProRule" id="PRU00023"/>
    </source>
</evidence>
<dbReference type="InterPro" id="IPR002110">
    <property type="entry name" value="Ankyrin_rpt"/>
</dbReference>
<dbReference type="PANTHER" id="PTHR24123:SF33">
    <property type="entry name" value="PROTEIN HOS4"/>
    <property type="match status" value="1"/>
</dbReference>
<feature type="transmembrane region" description="Helical" evidence="5">
    <location>
        <begin position="691"/>
        <end position="709"/>
    </location>
</feature>
<dbReference type="EMBL" id="JAEHOE010000014">
    <property type="protein sequence ID" value="KAG2497452.1"/>
    <property type="molecule type" value="Genomic_DNA"/>
</dbReference>
<dbReference type="OrthoDB" id="550145at2759"/>
<dbReference type="Gene3D" id="1.25.40.20">
    <property type="entry name" value="Ankyrin repeat-containing domain"/>
    <property type="match status" value="2"/>
</dbReference>
<comment type="caution">
    <text evidence="6">The sequence shown here is derived from an EMBL/GenBank/DDBJ whole genome shotgun (WGS) entry which is preliminary data.</text>
</comment>
<evidence type="ECO:0000313" key="6">
    <source>
        <dbReference type="EMBL" id="KAG2497452.1"/>
    </source>
</evidence>
<feature type="region of interest" description="Disordered" evidence="4">
    <location>
        <begin position="366"/>
        <end position="403"/>
    </location>
</feature>
<evidence type="ECO:0000256" key="1">
    <source>
        <dbReference type="ARBA" id="ARBA00022737"/>
    </source>
</evidence>
<protein>
    <submittedName>
        <fullName evidence="6">Uncharacterized protein</fullName>
    </submittedName>
</protein>
<dbReference type="SMART" id="SM00248">
    <property type="entry name" value="ANK"/>
    <property type="match status" value="5"/>
</dbReference>
<dbReference type="PROSITE" id="PS50297">
    <property type="entry name" value="ANK_REP_REGION"/>
    <property type="match status" value="1"/>
</dbReference>
<feature type="compositionally biased region" description="Pro residues" evidence="4">
    <location>
        <begin position="382"/>
        <end position="396"/>
    </location>
</feature>
<evidence type="ECO:0000313" key="7">
    <source>
        <dbReference type="Proteomes" id="UP000612055"/>
    </source>
</evidence>
<dbReference type="SUPFAM" id="SSF48403">
    <property type="entry name" value="Ankyrin repeat"/>
    <property type="match status" value="1"/>
</dbReference>
<organism evidence="6 7">
    <name type="scientific">Edaphochlamys debaryana</name>
    <dbReference type="NCBI Taxonomy" id="47281"/>
    <lineage>
        <taxon>Eukaryota</taxon>
        <taxon>Viridiplantae</taxon>
        <taxon>Chlorophyta</taxon>
        <taxon>core chlorophytes</taxon>
        <taxon>Chlorophyceae</taxon>
        <taxon>CS clade</taxon>
        <taxon>Chlamydomonadales</taxon>
        <taxon>Chlamydomonadales incertae sedis</taxon>
        <taxon>Edaphochlamys</taxon>
    </lineage>
</organism>
<dbReference type="Gene3D" id="3.30.40.10">
    <property type="entry name" value="Zinc/RING finger domain, C3HC4 (zinc finger)"/>
    <property type="match status" value="1"/>
</dbReference>
<feature type="transmembrane region" description="Helical" evidence="5">
    <location>
        <begin position="468"/>
        <end position="496"/>
    </location>
</feature>
<evidence type="ECO:0000256" key="2">
    <source>
        <dbReference type="ARBA" id="ARBA00023043"/>
    </source>
</evidence>